<dbReference type="RefSeq" id="WP_006029601.1">
    <property type="nucleotide sequence ID" value="NZ_CP013381.1"/>
</dbReference>
<keyword evidence="1" id="KW-0614">Plasmid</keyword>
<evidence type="ECO:0000313" key="2">
    <source>
        <dbReference type="Proteomes" id="UP000594943"/>
    </source>
</evidence>
<gene>
    <name evidence="1" type="ORF">I6G56_00230</name>
</gene>
<dbReference type="EMBL" id="CP065685">
    <property type="protein sequence ID" value="QPS41991.1"/>
    <property type="molecule type" value="Genomic_DNA"/>
</dbReference>
<evidence type="ECO:0000313" key="1">
    <source>
        <dbReference type="EMBL" id="QPS41991.1"/>
    </source>
</evidence>
<proteinExistence type="predicted"/>
<sequence length="255" mass="27352">MSSPAVDLTDPKAVLHELRDSDQRVRDAFVAALGTELEQLAAGLAACFQRLPGLNARLVQHNTIRTDLMGAFALGVLDDLMVSTKLLLAGKLPAGGNVMRQAIEGVAMALLCSTDNLVVIEQKDNRPPVQARYWKKVWAGDTRVQGQHAIRQLGWNAAALGVKREGIKRLRDAQQFFHPFSHCGQVAIVHRAALAQPGVWNLGGHFEAAKLDGYRTHMAQRIGLCGVLPGFLDRLLGALPPTGAASAAPNPPAQG</sequence>
<geneLocation type="plasmid" evidence="1 2">
    <name>unnamed</name>
</geneLocation>
<dbReference type="AlphaFoldDB" id="A0A7U4P7X5"/>
<dbReference type="KEGG" id="bhg:I6G56_00230"/>
<organism evidence="1 2">
    <name type="scientific">Burkholderia humptydooensis</name>
    <dbReference type="NCBI Taxonomy" id="430531"/>
    <lineage>
        <taxon>Bacteria</taxon>
        <taxon>Pseudomonadati</taxon>
        <taxon>Pseudomonadota</taxon>
        <taxon>Betaproteobacteria</taxon>
        <taxon>Burkholderiales</taxon>
        <taxon>Burkholderiaceae</taxon>
        <taxon>Burkholderia</taxon>
        <taxon>pseudomallei group</taxon>
    </lineage>
</organism>
<dbReference type="Proteomes" id="UP000594943">
    <property type="component" value="Plasmid unnamed"/>
</dbReference>
<protein>
    <submittedName>
        <fullName evidence="1">Uncharacterized protein</fullName>
    </submittedName>
</protein>
<accession>A0A7T2TXQ6</accession>
<name>A0A7U4P7X5_9BURK</name>
<accession>A0A7U4P7X5</accession>
<reference evidence="1 2" key="1">
    <citation type="submission" date="2020-12" db="EMBL/GenBank/DDBJ databases">
        <title>FDA dAtabase for Regulatory Grade micrObial Sequences (FDA-ARGOS): Supporting development and validation of Infectious Disease Dx tests.</title>
        <authorList>
            <person name="Nelson B."/>
            <person name="Plummer A."/>
            <person name="Tallon L."/>
            <person name="Sadzewicz L."/>
            <person name="Zhao X."/>
            <person name="Boylan J."/>
            <person name="Ott S."/>
            <person name="Bowen H."/>
            <person name="Vavikolanu K."/>
            <person name="Mehta A."/>
            <person name="Aluvathingal J."/>
            <person name="Nadendla S."/>
            <person name="Myers T."/>
            <person name="Yan Y."/>
            <person name="Sichtig H."/>
        </authorList>
    </citation>
    <scope>NUCLEOTIDE SEQUENCE [LARGE SCALE GENOMIC DNA]</scope>
    <source>
        <strain evidence="1 2">FDAARGOS_899</strain>
        <plasmid evidence="1 2">unnamed</plasmid>
    </source>
</reference>